<dbReference type="EMBL" id="HBIW01007840">
    <property type="protein sequence ID" value="CAE0691173.1"/>
    <property type="molecule type" value="Transcribed_RNA"/>
</dbReference>
<evidence type="ECO:0000256" key="2">
    <source>
        <dbReference type="SAM" id="Phobius"/>
    </source>
</evidence>
<name>A0A7S3ZR36_9STRA</name>
<feature type="region of interest" description="Disordered" evidence="1">
    <location>
        <begin position="507"/>
        <end position="527"/>
    </location>
</feature>
<proteinExistence type="predicted"/>
<accession>A0A7S3ZR36</accession>
<dbReference type="AlphaFoldDB" id="A0A7S3ZR36"/>
<protein>
    <submittedName>
        <fullName evidence="3">Uncharacterized protein</fullName>
    </submittedName>
</protein>
<evidence type="ECO:0000313" key="3">
    <source>
        <dbReference type="EMBL" id="CAE0691173.1"/>
    </source>
</evidence>
<keyword evidence="2" id="KW-1133">Transmembrane helix</keyword>
<keyword evidence="2" id="KW-0812">Transmembrane</keyword>
<reference evidence="3" key="1">
    <citation type="submission" date="2021-01" db="EMBL/GenBank/DDBJ databases">
        <authorList>
            <person name="Corre E."/>
            <person name="Pelletier E."/>
            <person name="Niang G."/>
            <person name="Scheremetjew M."/>
            <person name="Finn R."/>
            <person name="Kale V."/>
            <person name="Holt S."/>
            <person name="Cochrane G."/>
            <person name="Meng A."/>
            <person name="Brown T."/>
            <person name="Cohen L."/>
        </authorList>
    </citation>
    <scope>NUCLEOTIDE SEQUENCE</scope>
    <source>
        <strain evidence="3">CCMP1756</strain>
    </source>
</reference>
<gene>
    <name evidence="3" type="ORF">PCAL00307_LOCUS6609</name>
</gene>
<keyword evidence="2" id="KW-0472">Membrane</keyword>
<feature type="transmembrane region" description="Helical" evidence="2">
    <location>
        <begin position="6"/>
        <end position="24"/>
    </location>
</feature>
<organism evidence="3">
    <name type="scientific">Pelagomonas calceolata</name>
    <dbReference type="NCBI Taxonomy" id="35677"/>
    <lineage>
        <taxon>Eukaryota</taxon>
        <taxon>Sar</taxon>
        <taxon>Stramenopiles</taxon>
        <taxon>Ochrophyta</taxon>
        <taxon>Pelagophyceae</taxon>
        <taxon>Pelagomonadales</taxon>
        <taxon>Pelagomonadaceae</taxon>
        <taxon>Pelagomonas</taxon>
    </lineage>
</organism>
<sequence length="527" mass="58662">MAPSEAALNRVLYVLLVVVGYLFVKEIQRAYERRQQALWDDRYIDAVRSSPEEWKLGWRLEDLESRLHSQRRVADALVEADGDVQHLVSAVSGHEEEYHTLECVSRLGKRVHVGPDEFRDMADRCHLFSGLDVKDAPAVGPHELFEVVPLDDDAVGLRALSNGKFARVRAPGDEAAWDAPWTVEFASPLPGLAERFQLRNVPKPSAQDDVVKAQDDPWSGVTTTETKAWAPSFRMLYSELMRGFIQCNGGGVSEPVRGFSGEAADESRVEFQFNLTRADAATMAKARELLRASKHAEELRAKADANRRARLLAASAERGEKFSLKPGERLPRRGPSALDSGSLKVAIVVPMTSRGTDMDGVEQSPLWFNLFASFVESVDWRKNRHTFHFYLGFDKGDDLYDTGDAWSEMRRAFRAHAKKALRWLGYGNFTVARVADGIDGSKPAVDLTLVHFSDTAGAPSQAVSQMARMAVGEGADYIYQLNDDTILVSKDWLATVWKSTSSARWRGASTPSTRRCLRNSPADFRAG</sequence>
<evidence type="ECO:0000256" key="1">
    <source>
        <dbReference type="SAM" id="MobiDB-lite"/>
    </source>
</evidence>